<dbReference type="AlphaFoldDB" id="A0A9D4SVZ0"/>
<feature type="compositionally biased region" description="Polar residues" evidence="1">
    <location>
        <begin position="128"/>
        <end position="137"/>
    </location>
</feature>
<sequence length="392" mass="42418">MAQPCRSFAATLLCCDGMQVAQPSRRRCGVHGHDGKDCSLPCRRCGDPHATVACTIRQSYSEAASKNFPPLQPETPAEIEREGLSTPAPVTCQDQAVQIATLRETPTVSPASPDPAIPEGNEDPRSTPRPTIISTEPQVEPPLNKAPLGEHVAEVDGTSDAHHVAAQSAESSPVIEETPSRDDDISVDEDSNSATSETPLRIDEDTTPSDVSRDSLDVFVQSSRKSPSTKRHRISSSDSEAPSRDRSPLRASTWPRKPRASGGSPGPNSAPPREDADSSETVASRLPRPPGFSVYARAVSSATSVARRRRTLRSYFKKYASPTMIRTRPPLYVHGKRSSLTDTNVSCALLRSRLRHGAVGVRRVKSLKAPSAHPEVLRLTCPFAQFYRTTCS</sequence>
<protein>
    <submittedName>
        <fullName evidence="2">Uncharacterized protein</fullName>
    </submittedName>
</protein>
<name>A0A9D4SVZ0_RHISA</name>
<feature type="region of interest" description="Disordered" evidence="1">
    <location>
        <begin position="103"/>
        <end position="292"/>
    </location>
</feature>
<evidence type="ECO:0000256" key="1">
    <source>
        <dbReference type="SAM" id="MobiDB-lite"/>
    </source>
</evidence>
<reference evidence="2" key="1">
    <citation type="journal article" date="2020" name="Cell">
        <title>Large-Scale Comparative Analyses of Tick Genomes Elucidate Their Genetic Diversity and Vector Capacities.</title>
        <authorList>
            <consortium name="Tick Genome and Microbiome Consortium (TIGMIC)"/>
            <person name="Jia N."/>
            <person name="Wang J."/>
            <person name="Shi W."/>
            <person name="Du L."/>
            <person name="Sun Y."/>
            <person name="Zhan W."/>
            <person name="Jiang J.F."/>
            <person name="Wang Q."/>
            <person name="Zhang B."/>
            <person name="Ji P."/>
            <person name="Bell-Sakyi L."/>
            <person name="Cui X.M."/>
            <person name="Yuan T.T."/>
            <person name="Jiang B.G."/>
            <person name="Yang W.F."/>
            <person name="Lam T.T."/>
            <person name="Chang Q.C."/>
            <person name="Ding S.J."/>
            <person name="Wang X.J."/>
            <person name="Zhu J.G."/>
            <person name="Ruan X.D."/>
            <person name="Zhao L."/>
            <person name="Wei J.T."/>
            <person name="Ye R.Z."/>
            <person name="Que T.C."/>
            <person name="Du C.H."/>
            <person name="Zhou Y.H."/>
            <person name="Cheng J.X."/>
            <person name="Dai P.F."/>
            <person name="Guo W.B."/>
            <person name="Han X.H."/>
            <person name="Huang E.J."/>
            <person name="Li L.F."/>
            <person name="Wei W."/>
            <person name="Gao Y.C."/>
            <person name="Liu J.Z."/>
            <person name="Shao H.Z."/>
            <person name="Wang X."/>
            <person name="Wang C.C."/>
            <person name="Yang T.C."/>
            <person name="Huo Q.B."/>
            <person name="Li W."/>
            <person name="Chen H.Y."/>
            <person name="Chen S.E."/>
            <person name="Zhou L.G."/>
            <person name="Ni X.B."/>
            <person name="Tian J.H."/>
            <person name="Sheng Y."/>
            <person name="Liu T."/>
            <person name="Pan Y.S."/>
            <person name="Xia L.Y."/>
            <person name="Li J."/>
            <person name="Zhao F."/>
            <person name="Cao W.C."/>
        </authorList>
    </citation>
    <scope>NUCLEOTIDE SEQUENCE</scope>
    <source>
        <strain evidence="2">Rsan-2018</strain>
    </source>
</reference>
<evidence type="ECO:0000313" key="2">
    <source>
        <dbReference type="EMBL" id="KAH7951475.1"/>
    </source>
</evidence>
<comment type="caution">
    <text evidence="2">The sequence shown here is derived from an EMBL/GenBank/DDBJ whole genome shotgun (WGS) entry which is preliminary data.</text>
</comment>
<organism evidence="2 3">
    <name type="scientific">Rhipicephalus sanguineus</name>
    <name type="common">Brown dog tick</name>
    <name type="synonym">Ixodes sanguineus</name>
    <dbReference type="NCBI Taxonomy" id="34632"/>
    <lineage>
        <taxon>Eukaryota</taxon>
        <taxon>Metazoa</taxon>
        <taxon>Ecdysozoa</taxon>
        <taxon>Arthropoda</taxon>
        <taxon>Chelicerata</taxon>
        <taxon>Arachnida</taxon>
        <taxon>Acari</taxon>
        <taxon>Parasitiformes</taxon>
        <taxon>Ixodida</taxon>
        <taxon>Ixodoidea</taxon>
        <taxon>Ixodidae</taxon>
        <taxon>Rhipicephalinae</taxon>
        <taxon>Rhipicephalus</taxon>
        <taxon>Rhipicephalus</taxon>
    </lineage>
</organism>
<proteinExistence type="predicted"/>
<evidence type="ECO:0000313" key="3">
    <source>
        <dbReference type="Proteomes" id="UP000821837"/>
    </source>
</evidence>
<dbReference type="EMBL" id="JABSTV010001251">
    <property type="protein sequence ID" value="KAH7951475.1"/>
    <property type="molecule type" value="Genomic_DNA"/>
</dbReference>
<feature type="compositionally biased region" description="Basic and acidic residues" evidence="1">
    <location>
        <begin position="151"/>
        <end position="163"/>
    </location>
</feature>
<gene>
    <name evidence="2" type="ORF">HPB52_009542</name>
</gene>
<keyword evidence="3" id="KW-1185">Reference proteome</keyword>
<accession>A0A9D4SVZ0</accession>
<reference evidence="2" key="2">
    <citation type="submission" date="2021-09" db="EMBL/GenBank/DDBJ databases">
        <authorList>
            <person name="Jia N."/>
            <person name="Wang J."/>
            <person name="Shi W."/>
            <person name="Du L."/>
            <person name="Sun Y."/>
            <person name="Zhan W."/>
            <person name="Jiang J."/>
            <person name="Wang Q."/>
            <person name="Zhang B."/>
            <person name="Ji P."/>
            <person name="Sakyi L.B."/>
            <person name="Cui X."/>
            <person name="Yuan T."/>
            <person name="Jiang B."/>
            <person name="Yang W."/>
            <person name="Lam T.T.-Y."/>
            <person name="Chang Q."/>
            <person name="Ding S."/>
            <person name="Wang X."/>
            <person name="Zhu J."/>
            <person name="Ruan X."/>
            <person name="Zhao L."/>
            <person name="Wei J."/>
            <person name="Que T."/>
            <person name="Du C."/>
            <person name="Cheng J."/>
            <person name="Dai P."/>
            <person name="Han X."/>
            <person name="Huang E."/>
            <person name="Gao Y."/>
            <person name="Liu J."/>
            <person name="Shao H."/>
            <person name="Ye R."/>
            <person name="Li L."/>
            <person name="Wei W."/>
            <person name="Wang X."/>
            <person name="Wang C."/>
            <person name="Huo Q."/>
            <person name="Li W."/>
            <person name="Guo W."/>
            <person name="Chen H."/>
            <person name="Chen S."/>
            <person name="Zhou L."/>
            <person name="Zhou L."/>
            <person name="Ni X."/>
            <person name="Tian J."/>
            <person name="Zhou Y."/>
            <person name="Sheng Y."/>
            <person name="Liu T."/>
            <person name="Pan Y."/>
            <person name="Xia L."/>
            <person name="Li J."/>
            <person name="Zhao F."/>
            <person name="Cao W."/>
        </authorList>
    </citation>
    <scope>NUCLEOTIDE SEQUENCE</scope>
    <source>
        <strain evidence="2">Rsan-2018</strain>
        <tissue evidence="2">Larvae</tissue>
    </source>
</reference>
<dbReference type="Proteomes" id="UP000821837">
    <property type="component" value="Chromosome 5"/>
</dbReference>